<dbReference type="STRING" id="1601833.SAMN05518684_12714"/>
<dbReference type="AlphaFoldDB" id="A0A1H9X810"/>
<feature type="domain" description="Nudix hydrolase" evidence="3">
    <location>
        <begin position="1"/>
        <end position="127"/>
    </location>
</feature>
<dbReference type="EMBL" id="FOGT01000027">
    <property type="protein sequence ID" value="SES41783.1"/>
    <property type="molecule type" value="Genomic_DNA"/>
</dbReference>
<reference evidence="5" key="1">
    <citation type="submission" date="2016-10" db="EMBL/GenBank/DDBJ databases">
        <authorList>
            <person name="Varghese N."/>
            <person name="Submissions S."/>
        </authorList>
    </citation>
    <scope>NUCLEOTIDE SEQUENCE [LARGE SCALE GENOMIC DNA]</scope>
    <source>
        <strain evidence="5">S9</strain>
    </source>
</reference>
<proteinExistence type="predicted"/>
<evidence type="ECO:0000313" key="5">
    <source>
        <dbReference type="Proteomes" id="UP000198571"/>
    </source>
</evidence>
<dbReference type="Proteomes" id="UP000198571">
    <property type="component" value="Unassembled WGS sequence"/>
</dbReference>
<dbReference type="InterPro" id="IPR000086">
    <property type="entry name" value="NUDIX_hydrolase_dom"/>
</dbReference>
<dbReference type="SUPFAM" id="SSF55811">
    <property type="entry name" value="Nudix"/>
    <property type="match status" value="1"/>
</dbReference>
<evidence type="ECO:0000256" key="2">
    <source>
        <dbReference type="ARBA" id="ARBA00022801"/>
    </source>
</evidence>
<dbReference type="PROSITE" id="PS51462">
    <property type="entry name" value="NUDIX"/>
    <property type="match status" value="1"/>
</dbReference>
<dbReference type="Pfam" id="PF00293">
    <property type="entry name" value="NUDIX"/>
    <property type="match status" value="1"/>
</dbReference>
<accession>A0A1H9X810</accession>
<dbReference type="OrthoDB" id="9800186at2"/>
<dbReference type="GO" id="GO:0016787">
    <property type="term" value="F:hydrolase activity"/>
    <property type="evidence" value="ECO:0007669"/>
    <property type="project" value="UniProtKB-KW"/>
</dbReference>
<organism evidence="4 5">
    <name type="scientific">Salipaludibacillus aurantiacus</name>
    <dbReference type="NCBI Taxonomy" id="1601833"/>
    <lineage>
        <taxon>Bacteria</taxon>
        <taxon>Bacillati</taxon>
        <taxon>Bacillota</taxon>
        <taxon>Bacilli</taxon>
        <taxon>Bacillales</taxon>
        <taxon>Bacillaceae</taxon>
    </lineage>
</organism>
<evidence type="ECO:0000313" key="4">
    <source>
        <dbReference type="EMBL" id="SES41783.1"/>
    </source>
</evidence>
<dbReference type="RefSeq" id="WP_093056032.1">
    <property type="nucleotide sequence ID" value="NZ_FOGT01000027.1"/>
</dbReference>
<evidence type="ECO:0000256" key="1">
    <source>
        <dbReference type="ARBA" id="ARBA00001946"/>
    </source>
</evidence>
<keyword evidence="5" id="KW-1185">Reference proteome</keyword>
<protein>
    <submittedName>
        <fullName evidence="4">8-oxo-dGTP diphosphatase</fullName>
    </submittedName>
</protein>
<dbReference type="CDD" id="cd18886">
    <property type="entry name" value="NUDIX_MutT_Nudt1"/>
    <property type="match status" value="1"/>
</dbReference>
<dbReference type="Gene3D" id="3.90.79.10">
    <property type="entry name" value="Nucleoside Triphosphate Pyrophosphohydrolase"/>
    <property type="match status" value="1"/>
</dbReference>
<dbReference type="PANTHER" id="PTHR43046">
    <property type="entry name" value="GDP-MANNOSE MANNOSYL HYDROLASE"/>
    <property type="match status" value="1"/>
</dbReference>
<dbReference type="InterPro" id="IPR015797">
    <property type="entry name" value="NUDIX_hydrolase-like_dom_sf"/>
</dbReference>
<evidence type="ECO:0000259" key="3">
    <source>
        <dbReference type="PROSITE" id="PS51462"/>
    </source>
</evidence>
<name>A0A1H9X810_9BACI</name>
<dbReference type="PANTHER" id="PTHR43046:SF2">
    <property type="entry name" value="8-OXO-DGTP DIPHOSPHATASE-RELATED"/>
    <property type="match status" value="1"/>
</dbReference>
<keyword evidence="2" id="KW-0378">Hydrolase</keyword>
<gene>
    <name evidence="4" type="ORF">SAMN05518684_12714</name>
</gene>
<comment type="cofactor">
    <cofactor evidence="1">
        <name>Mg(2+)</name>
        <dbReference type="ChEBI" id="CHEBI:18420"/>
    </cofactor>
</comment>
<sequence>MQRVSNCILRKNDQVLLLKKPSRGWWVAPGGKMELRESILESAVREYKEETGISLNNPRLKGIFTFVIENKGSVVKEWMMFTFKATEFSGDLLEQSPEGDLAWVPVNAIPNLPMAGGDYMIFDHVLNKDSLIYGTFTYNENMDLLSSNLEAEGELIKKTKG</sequence>